<evidence type="ECO:0000256" key="2">
    <source>
        <dbReference type="ARBA" id="ARBA00022840"/>
    </source>
</evidence>
<dbReference type="Pfam" id="PF00072">
    <property type="entry name" value="Response_reg"/>
    <property type="match status" value="1"/>
</dbReference>
<evidence type="ECO:0000259" key="7">
    <source>
        <dbReference type="PROSITE" id="PS50045"/>
    </source>
</evidence>
<dbReference type="Gene3D" id="1.10.10.60">
    <property type="entry name" value="Homeodomain-like"/>
    <property type="match status" value="1"/>
</dbReference>
<dbReference type="SUPFAM" id="SSF52540">
    <property type="entry name" value="P-loop containing nucleoside triphosphate hydrolases"/>
    <property type="match status" value="1"/>
</dbReference>
<sequence>MYNVMIIDDEPAICQSLTFALEDRYHVYSFTEPADALALFGRTEVALVLLDLKIGQHDGNDVLKEIKRLSPETVIIMMTAFGSISSSVEAMKNGAFTYLTKPLLQDELAVQLSRAEEFYHLQSRVHWLSQELDKRSDHYGLIGNSQAMQRIFSLIEKVKDIDSSVLIHGESGTGKEVVARAIHQQGKRHKKRFQAVNCAAIPDNLLESELFGYEKGAFTGAMQSKPGQFVLADGGTIFLDEIGEMDISLQSKLLRVIQERCVTPLGGIEEKAIDVRIIAATNRDLWREVKGGRFREDLYYRLNVIPVQLPPLRERKGDIPQLVQYFVDKISERMGKPIDGISQEALQVLEGYAFPGNVRELQNIVERAIALTGSSLIQKRDLPEELQNVIQEQPIVSRQKLIPVYVGETMEEIEKRAILHTLSQQEGNRRKTAHMLGIGERTLRDKLKKYHEEEQQN</sequence>
<evidence type="ECO:0000259" key="8">
    <source>
        <dbReference type="PROSITE" id="PS50110"/>
    </source>
</evidence>
<keyword evidence="4" id="KW-0238">DNA-binding</keyword>
<dbReference type="Gene3D" id="1.10.8.60">
    <property type="match status" value="1"/>
</dbReference>
<dbReference type="InterPro" id="IPR027417">
    <property type="entry name" value="P-loop_NTPase"/>
</dbReference>
<dbReference type="GO" id="GO:0006355">
    <property type="term" value="P:regulation of DNA-templated transcription"/>
    <property type="evidence" value="ECO:0007669"/>
    <property type="project" value="InterPro"/>
</dbReference>
<dbReference type="SMART" id="SM00448">
    <property type="entry name" value="REC"/>
    <property type="match status" value="1"/>
</dbReference>
<evidence type="ECO:0000313" key="9">
    <source>
        <dbReference type="EMBL" id="RNB87509.1"/>
    </source>
</evidence>
<dbReference type="PROSITE" id="PS50110">
    <property type="entry name" value="RESPONSE_REGULATORY"/>
    <property type="match status" value="1"/>
</dbReference>
<dbReference type="PROSITE" id="PS50045">
    <property type="entry name" value="SIGMA54_INTERACT_4"/>
    <property type="match status" value="1"/>
</dbReference>
<dbReference type="PROSITE" id="PS00675">
    <property type="entry name" value="SIGMA54_INTERACT_1"/>
    <property type="match status" value="1"/>
</dbReference>
<dbReference type="SUPFAM" id="SSF52172">
    <property type="entry name" value="CheY-like"/>
    <property type="match status" value="1"/>
</dbReference>
<dbReference type="GO" id="GO:0043565">
    <property type="term" value="F:sequence-specific DNA binding"/>
    <property type="evidence" value="ECO:0007669"/>
    <property type="project" value="InterPro"/>
</dbReference>
<keyword evidence="2" id="KW-0067">ATP-binding</keyword>
<dbReference type="PANTHER" id="PTHR32071">
    <property type="entry name" value="TRANSCRIPTIONAL REGULATORY PROTEIN"/>
    <property type="match status" value="1"/>
</dbReference>
<dbReference type="Gene3D" id="3.40.50.2300">
    <property type="match status" value="1"/>
</dbReference>
<evidence type="ECO:0000256" key="1">
    <source>
        <dbReference type="ARBA" id="ARBA00022741"/>
    </source>
</evidence>
<dbReference type="InterPro" id="IPR001789">
    <property type="entry name" value="Sig_transdc_resp-reg_receiver"/>
</dbReference>
<dbReference type="Pfam" id="PF02954">
    <property type="entry name" value="HTH_8"/>
    <property type="match status" value="1"/>
</dbReference>
<dbReference type="InterPro" id="IPR025662">
    <property type="entry name" value="Sigma_54_int_dom_ATP-bd_1"/>
</dbReference>
<dbReference type="PRINTS" id="PR01590">
    <property type="entry name" value="HTHFIS"/>
</dbReference>
<evidence type="ECO:0000256" key="6">
    <source>
        <dbReference type="PROSITE-ProRule" id="PRU00169"/>
    </source>
</evidence>
<name>A0A3M8DIU4_9BACL</name>
<evidence type="ECO:0000256" key="4">
    <source>
        <dbReference type="ARBA" id="ARBA00023125"/>
    </source>
</evidence>
<dbReference type="InterPro" id="IPR009057">
    <property type="entry name" value="Homeodomain-like_sf"/>
</dbReference>
<dbReference type="InterPro" id="IPR025944">
    <property type="entry name" value="Sigma_54_int_dom_CS"/>
</dbReference>
<keyword evidence="1" id="KW-0547">Nucleotide-binding</keyword>
<feature type="modified residue" description="4-aspartylphosphate" evidence="6">
    <location>
        <position position="51"/>
    </location>
</feature>
<dbReference type="InterPro" id="IPR058031">
    <property type="entry name" value="AAA_lid_NorR"/>
</dbReference>
<dbReference type="CDD" id="cd00009">
    <property type="entry name" value="AAA"/>
    <property type="match status" value="1"/>
</dbReference>
<dbReference type="PANTHER" id="PTHR32071:SF57">
    <property type="entry name" value="C4-DICARBOXYLATE TRANSPORT TRANSCRIPTIONAL REGULATORY PROTEIN DCTD"/>
    <property type="match status" value="1"/>
</dbReference>
<dbReference type="Pfam" id="PF00158">
    <property type="entry name" value="Sigma54_activat"/>
    <property type="match status" value="1"/>
</dbReference>
<feature type="domain" description="Response regulatory" evidence="8">
    <location>
        <begin position="3"/>
        <end position="116"/>
    </location>
</feature>
<dbReference type="PROSITE" id="PS00688">
    <property type="entry name" value="SIGMA54_INTERACT_3"/>
    <property type="match status" value="1"/>
</dbReference>
<gene>
    <name evidence="9" type="ORF">EDM56_16000</name>
</gene>
<dbReference type="InterPro" id="IPR003593">
    <property type="entry name" value="AAA+_ATPase"/>
</dbReference>
<keyword evidence="10" id="KW-1185">Reference proteome</keyword>
<keyword evidence="5" id="KW-0804">Transcription</keyword>
<dbReference type="EMBL" id="RHHQ01000012">
    <property type="protein sequence ID" value="RNB87509.1"/>
    <property type="molecule type" value="Genomic_DNA"/>
</dbReference>
<dbReference type="OrthoDB" id="9771372at2"/>
<dbReference type="AlphaFoldDB" id="A0A3M8DIU4"/>
<dbReference type="InterPro" id="IPR002197">
    <property type="entry name" value="HTH_Fis"/>
</dbReference>
<organism evidence="9 10">
    <name type="scientific">Brevibacillus fluminis</name>
    <dbReference type="NCBI Taxonomy" id="511487"/>
    <lineage>
        <taxon>Bacteria</taxon>
        <taxon>Bacillati</taxon>
        <taxon>Bacillota</taxon>
        <taxon>Bacilli</taxon>
        <taxon>Bacillales</taxon>
        <taxon>Paenibacillaceae</taxon>
        <taxon>Brevibacillus</taxon>
    </lineage>
</organism>
<dbReference type="InterPro" id="IPR011006">
    <property type="entry name" value="CheY-like_superfamily"/>
</dbReference>
<evidence type="ECO:0000256" key="5">
    <source>
        <dbReference type="ARBA" id="ARBA00023163"/>
    </source>
</evidence>
<reference evidence="9 10" key="1">
    <citation type="submission" date="2018-10" db="EMBL/GenBank/DDBJ databases">
        <title>Phylogenomics of Brevibacillus.</title>
        <authorList>
            <person name="Dunlap C."/>
        </authorList>
    </citation>
    <scope>NUCLEOTIDE SEQUENCE [LARGE SCALE GENOMIC DNA]</scope>
    <source>
        <strain evidence="9 10">JCM 15716</strain>
    </source>
</reference>
<dbReference type="Pfam" id="PF25601">
    <property type="entry name" value="AAA_lid_14"/>
    <property type="match status" value="1"/>
</dbReference>
<feature type="domain" description="Sigma-54 factor interaction" evidence="7">
    <location>
        <begin position="141"/>
        <end position="370"/>
    </location>
</feature>
<keyword evidence="3" id="KW-0805">Transcription regulation</keyword>
<dbReference type="PROSITE" id="PS00676">
    <property type="entry name" value="SIGMA54_INTERACT_2"/>
    <property type="match status" value="1"/>
</dbReference>
<evidence type="ECO:0000313" key="10">
    <source>
        <dbReference type="Proteomes" id="UP000271031"/>
    </source>
</evidence>
<accession>A0A3M8DIU4</accession>
<dbReference type="InterPro" id="IPR002078">
    <property type="entry name" value="Sigma_54_int"/>
</dbReference>
<dbReference type="GO" id="GO:0005524">
    <property type="term" value="F:ATP binding"/>
    <property type="evidence" value="ECO:0007669"/>
    <property type="project" value="UniProtKB-KW"/>
</dbReference>
<protein>
    <submittedName>
        <fullName evidence="9">Sigma-54-dependent Fis family transcriptional regulator</fullName>
    </submittedName>
</protein>
<evidence type="ECO:0000256" key="3">
    <source>
        <dbReference type="ARBA" id="ARBA00023015"/>
    </source>
</evidence>
<dbReference type="Proteomes" id="UP000271031">
    <property type="component" value="Unassembled WGS sequence"/>
</dbReference>
<dbReference type="SUPFAM" id="SSF46689">
    <property type="entry name" value="Homeodomain-like"/>
    <property type="match status" value="1"/>
</dbReference>
<dbReference type="GO" id="GO:0000160">
    <property type="term" value="P:phosphorelay signal transduction system"/>
    <property type="evidence" value="ECO:0007669"/>
    <property type="project" value="InterPro"/>
</dbReference>
<comment type="caution">
    <text evidence="9">The sequence shown here is derived from an EMBL/GenBank/DDBJ whole genome shotgun (WGS) entry which is preliminary data.</text>
</comment>
<dbReference type="SMART" id="SM00382">
    <property type="entry name" value="AAA"/>
    <property type="match status" value="1"/>
</dbReference>
<dbReference type="RefSeq" id="WP_122919204.1">
    <property type="nucleotide sequence ID" value="NZ_RHHQ01000012.1"/>
</dbReference>
<keyword evidence="6" id="KW-0597">Phosphoprotein</keyword>
<dbReference type="InterPro" id="IPR025943">
    <property type="entry name" value="Sigma_54_int_dom_ATP-bd_2"/>
</dbReference>
<dbReference type="Gene3D" id="3.40.50.300">
    <property type="entry name" value="P-loop containing nucleotide triphosphate hydrolases"/>
    <property type="match status" value="1"/>
</dbReference>
<proteinExistence type="predicted"/>
<dbReference type="FunFam" id="3.40.50.300:FF:000006">
    <property type="entry name" value="DNA-binding transcriptional regulator NtrC"/>
    <property type="match status" value="1"/>
</dbReference>